<dbReference type="STRING" id="530564.Psta_3558"/>
<keyword evidence="10" id="KW-0472">Membrane</keyword>
<dbReference type="Gene3D" id="1.20.120.1380">
    <property type="entry name" value="Flagellar FlhF biosynthesis protein, N domain"/>
    <property type="match status" value="1"/>
</dbReference>
<dbReference type="GO" id="GO:0003924">
    <property type="term" value="F:GTPase activity"/>
    <property type="evidence" value="ECO:0007669"/>
    <property type="project" value="UniProtKB-UniRule"/>
</dbReference>
<dbReference type="EMBL" id="CP001848">
    <property type="protein sequence ID" value="ADB18219.1"/>
    <property type="molecule type" value="Genomic_DNA"/>
</dbReference>
<dbReference type="GO" id="GO:0006614">
    <property type="term" value="P:SRP-dependent cotranslational protein targeting to membrane"/>
    <property type="evidence" value="ECO:0007669"/>
    <property type="project" value="UniProtKB-UniRule"/>
</dbReference>
<keyword evidence="17" id="KW-1185">Reference proteome</keyword>
<evidence type="ECO:0000256" key="10">
    <source>
        <dbReference type="ARBA" id="ARBA00023136"/>
    </source>
</evidence>
<comment type="function">
    <text evidence="12">Necessary for flagellar biosynthesis. May be involved in translocation of the flagellum.</text>
</comment>
<dbReference type="NCBIfam" id="TIGR03499">
    <property type="entry name" value="FlhF"/>
    <property type="match status" value="1"/>
</dbReference>
<evidence type="ECO:0000256" key="4">
    <source>
        <dbReference type="ARBA" id="ARBA00022448"/>
    </source>
</evidence>
<evidence type="ECO:0000256" key="2">
    <source>
        <dbReference type="ARBA" id="ARBA00008531"/>
    </source>
</evidence>
<keyword evidence="7" id="KW-1005">Bacterial flagellum biogenesis</keyword>
<keyword evidence="9" id="KW-0342">GTP-binding</keyword>
<dbReference type="Pfam" id="PF00448">
    <property type="entry name" value="SRP54"/>
    <property type="match status" value="1"/>
</dbReference>
<comment type="similarity">
    <text evidence="2">Belongs to the GTP-binding SRP family.</text>
</comment>
<dbReference type="Gene3D" id="3.40.50.300">
    <property type="entry name" value="P-loop containing nucleotide triphosphate hydrolases"/>
    <property type="match status" value="1"/>
</dbReference>
<evidence type="ECO:0000256" key="1">
    <source>
        <dbReference type="ARBA" id="ARBA00004413"/>
    </source>
</evidence>
<evidence type="ECO:0000256" key="12">
    <source>
        <dbReference type="ARBA" id="ARBA00025337"/>
    </source>
</evidence>
<name>D2QZ27_PIRSD</name>
<dbReference type="GO" id="GO:0015031">
    <property type="term" value="P:protein transport"/>
    <property type="evidence" value="ECO:0007669"/>
    <property type="project" value="UniProtKB-KW"/>
</dbReference>
<dbReference type="GO" id="GO:0044781">
    <property type="term" value="P:bacterial-type flagellum organization"/>
    <property type="evidence" value="ECO:0007669"/>
    <property type="project" value="UniProtKB-UniRule"/>
</dbReference>
<dbReference type="InterPro" id="IPR047040">
    <property type="entry name" value="FlhF__GTPase_dom"/>
</dbReference>
<evidence type="ECO:0000256" key="8">
    <source>
        <dbReference type="ARBA" id="ARBA00022927"/>
    </source>
</evidence>
<evidence type="ECO:0000256" key="9">
    <source>
        <dbReference type="ARBA" id="ARBA00023134"/>
    </source>
</evidence>
<dbReference type="CDD" id="cd17873">
    <property type="entry name" value="FlhF"/>
    <property type="match status" value="1"/>
</dbReference>
<evidence type="ECO:0000313" key="16">
    <source>
        <dbReference type="EMBL" id="ADB18219.1"/>
    </source>
</evidence>
<dbReference type="SMART" id="SM00382">
    <property type="entry name" value="AAA"/>
    <property type="match status" value="1"/>
</dbReference>
<dbReference type="FunFam" id="3.40.50.300:FF:000695">
    <property type="entry name" value="Flagellar biosynthesis regulator FlhF"/>
    <property type="match status" value="1"/>
</dbReference>
<dbReference type="GO" id="GO:0005047">
    <property type="term" value="F:signal recognition particle binding"/>
    <property type="evidence" value="ECO:0007669"/>
    <property type="project" value="TreeGrafter"/>
</dbReference>
<dbReference type="SUPFAM" id="SSF52540">
    <property type="entry name" value="P-loop containing nucleoside triphosphate hydrolases"/>
    <property type="match status" value="1"/>
</dbReference>
<keyword evidence="5" id="KW-1003">Cell membrane</keyword>
<keyword evidence="11" id="KW-1006">Bacterial flagellum protein export</keyword>
<organism evidence="16 17">
    <name type="scientific">Pirellula staleyi (strain ATCC 27377 / DSM 6068 / ICPB 4128)</name>
    <name type="common">Pirella staleyi</name>
    <dbReference type="NCBI Taxonomy" id="530564"/>
    <lineage>
        <taxon>Bacteria</taxon>
        <taxon>Pseudomonadati</taxon>
        <taxon>Planctomycetota</taxon>
        <taxon>Planctomycetia</taxon>
        <taxon>Pirellulales</taxon>
        <taxon>Pirellulaceae</taxon>
        <taxon>Pirellula</taxon>
    </lineage>
</organism>
<evidence type="ECO:0000313" key="17">
    <source>
        <dbReference type="Proteomes" id="UP000001887"/>
    </source>
</evidence>
<feature type="domain" description="SRP54-type proteins GTP-binding" evidence="15">
    <location>
        <begin position="220"/>
        <end position="411"/>
    </location>
</feature>
<keyword evidence="8" id="KW-0653">Protein transport</keyword>
<evidence type="ECO:0000259" key="14">
    <source>
        <dbReference type="SMART" id="SM00382"/>
    </source>
</evidence>
<sequence length="417" mass="46081">MDLRTYRANSLRDAMRLVREELGPDAAILHTRRLRPGIFQWLAGTSQIEVTATADAEVLSNEQDSAREYASSDDSSEVDYASDDDVTFSLSESGEKPATIPFSSANFADRKTTVDQRSTRLPSVKHAGSRLQDNGLSLEHELATVDFRSKHRDDLLAQLVRELLAVNLDQVAAEVLVMQVAAAATEEAWQNPTKMRELLLRQMECDIPIGGPIRLYSRERRVVALVGPTGVGKTTTIAKLAAKFRLEQGARVGLITVDTYRIAAVDQLQTYATIMQLPLEVVNQPRDMTAALERFADFDLVLIDTAGRSPRDGARLQELRSMLDIAQPDEVHLVLASVASREALQSAREAFERVGATSLVITKLDEAASPASLLPVLRDFAIPLSYTTSGQNVPEDIRPADRRQLARQMLYPRTELS</sequence>
<keyword evidence="6" id="KW-0547">Nucleotide-binding</keyword>
<dbReference type="InterPro" id="IPR000897">
    <property type="entry name" value="SRP54_GTPase_dom"/>
</dbReference>
<dbReference type="eggNOG" id="COG1419">
    <property type="taxonomic scope" value="Bacteria"/>
</dbReference>
<evidence type="ECO:0000256" key="6">
    <source>
        <dbReference type="ARBA" id="ARBA00022741"/>
    </source>
</evidence>
<proteinExistence type="inferred from homology"/>
<dbReference type="PANTHER" id="PTHR43134">
    <property type="entry name" value="SIGNAL RECOGNITION PARTICLE RECEPTOR SUBUNIT ALPHA"/>
    <property type="match status" value="1"/>
</dbReference>
<dbReference type="InterPro" id="IPR003593">
    <property type="entry name" value="AAA+_ATPase"/>
</dbReference>
<feature type="domain" description="AAA+ ATPase" evidence="14">
    <location>
        <begin position="219"/>
        <end position="365"/>
    </location>
</feature>
<evidence type="ECO:0000259" key="15">
    <source>
        <dbReference type="SMART" id="SM00962"/>
    </source>
</evidence>
<evidence type="ECO:0000256" key="13">
    <source>
        <dbReference type="NCBIfam" id="TIGR03499"/>
    </source>
</evidence>
<evidence type="ECO:0000256" key="7">
    <source>
        <dbReference type="ARBA" id="ARBA00022795"/>
    </source>
</evidence>
<dbReference type="HOGENOM" id="CLU_009301_11_4_0"/>
<keyword evidence="4" id="KW-0813">Transport</keyword>
<evidence type="ECO:0000256" key="5">
    <source>
        <dbReference type="ARBA" id="ARBA00022475"/>
    </source>
</evidence>
<dbReference type="GO" id="GO:0005525">
    <property type="term" value="F:GTP binding"/>
    <property type="evidence" value="ECO:0007669"/>
    <property type="project" value="UniProtKB-UniRule"/>
</dbReference>
<evidence type="ECO:0000256" key="11">
    <source>
        <dbReference type="ARBA" id="ARBA00023225"/>
    </source>
</evidence>
<comment type="subcellular location">
    <subcellularLocation>
        <location evidence="1">Cell membrane</location>
        <topology evidence="1">Peripheral membrane protein</topology>
        <orientation evidence="1">Cytoplasmic side</orientation>
    </subcellularLocation>
</comment>
<dbReference type="AlphaFoldDB" id="D2QZ27"/>
<dbReference type="InterPro" id="IPR020006">
    <property type="entry name" value="FlhF"/>
</dbReference>
<gene>
    <name evidence="16" type="ordered locus">Psta_3558</name>
</gene>
<dbReference type="InterPro" id="IPR027417">
    <property type="entry name" value="P-loop_NTPase"/>
</dbReference>
<dbReference type="PANTHER" id="PTHR43134:SF3">
    <property type="entry name" value="FLAGELLAR BIOSYNTHESIS PROTEIN FLHF"/>
    <property type="match status" value="1"/>
</dbReference>
<protein>
    <recommendedName>
        <fullName evidence="3 13">Flagellar biosynthesis protein FlhF</fullName>
    </recommendedName>
</protein>
<dbReference type="SMART" id="SM00962">
    <property type="entry name" value="SRP54"/>
    <property type="match status" value="1"/>
</dbReference>
<accession>D2QZ27</accession>
<dbReference type="GO" id="GO:0005886">
    <property type="term" value="C:plasma membrane"/>
    <property type="evidence" value="ECO:0007669"/>
    <property type="project" value="UniProtKB-SubCell"/>
</dbReference>
<dbReference type="Proteomes" id="UP000001887">
    <property type="component" value="Chromosome"/>
</dbReference>
<dbReference type="KEGG" id="psl:Psta_3558"/>
<evidence type="ECO:0000256" key="3">
    <source>
        <dbReference type="ARBA" id="ARBA00014919"/>
    </source>
</evidence>
<reference evidence="16 17" key="1">
    <citation type="journal article" date="2009" name="Stand. Genomic Sci.">
        <title>Complete genome sequence of Pirellula staleyi type strain (ATCC 27377).</title>
        <authorList>
            <person name="Clum A."/>
            <person name="Tindall B.J."/>
            <person name="Sikorski J."/>
            <person name="Ivanova N."/>
            <person name="Mavrommatis K."/>
            <person name="Lucas S."/>
            <person name="Glavina del Rio T."/>
            <person name="Nolan M."/>
            <person name="Chen F."/>
            <person name="Tice H."/>
            <person name="Pitluck S."/>
            <person name="Cheng J.F."/>
            <person name="Chertkov O."/>
            <person name="Brettin T."/>
            <person name="Han C."/>
            <person name="Detter J.C."/>
            <person name="Kuske C."/>
            <person name="Bruce D."/>
            <person name="Goodwin L."/>
            <person name="Ovchinikova G."/>
            <person name="Pati A."/>
            <person name="Mikhailova N."/>
            <person name="Chen A."/>
            <person name="Palaniappan K."/>
            <person name="Land M."/>
            <person name="Hauser L."/>
            <person name="Chang Y.J."/>
            <person name="Jeffries C.D."/>
            <person name="Chain P."/>
            <person name="Rohde M."/>
            <person name="Goker M."/>
            <person name="Bristow J."/>
            <person name="Eisen J.A."/>
            <person name="Markowitz V."/>
            <person name="Hugenholtz P."/>
            <person name="Kyrpides N.C."/>
            <person name="Klenk H.P."/>
            <person name="Lapidus A."/>
        </authorList>
    </citation>
    <scope>NUCLEOTIDE SEQUENCE [LARGE SCALE GENOMIC DNA]</scope>
    <source>
        <strain evidence="17">ATCC 27377 / DSM 6068 / ICPB 4128</strain>
    </source>
</reference>